<evidence type="ECO:0000313" key="2">
    <source>
        <dbReference type="Proteomes" id="UP000027265"/>
    </source>
</evidence>
<proteinExistence type="predicted"/>
<gene>
    <name evidence="1" type="ORF">JAAARDRAFT_113365</name>
</gene>
<evidence type="ECO:0000313" key="1">
    <source>
        <dbReference type="EMBL" id="KDQ64030.1"/>
    </source>
</evidence>
<keyword evidence="2" id="KW-1185">Reference proteome</keyword>
<dbReference type="STRING" id="933084.A0A067QCZ5"/>
<dbReference type="Proteomes" id="UP000027265">
    <property type="component" value="Unassembled WGS sequence"/>
</dbReference>
<sequence>LLLWITNTLTPQEIRDKLMSHDNDFEKAMIDYLENCHMGEFLDATMNEVANEVKSKNYNMKHELNPNEMDTEKEPDVPSEAYLFLIKPPVECKKGQCMGCSQCTKTNNWMATFKNTVNHLVYHLNRHTCQIGWCKEVKSNATCKARFPQEVHETLSIDKETGHINMKKLEPYINFFSPIVTFLIRCNSDVTCLLSGTAVKAVIAYVTDYVTKSSLKTHVMFDVVRNIVERK</sequence>
<dbReference type="EMBL" id="KL197709">
    <property type="protein sequence ID" value="KDQ64030.1"/>
    <property type="molecule type" value="Genomic_DNA"/>
</dbReference>
<reference evidence="2" key="1">
    <citation type="journal article" date="2014" name="Proc. Natl. Acad. Sci. U.S.A.">
        <title>Extensive sampling of basidiomycete genomes demonstrates inadequacy of the white-rot/brown-rot paradigm for wood decay fungi.</title>
        <authorList>
            <person name="Riley R."/>
            <person name="Salamov A.A."/>
            <person name="Brown D.W."/>
            <person name="Nagy L.G."/>
            <person name="Floudas D."/>
            <person name="Held B.W."/>
            <person name="Levasseur A."/>
            <person name="Lombard V."/>
            <person name="Morin E."/>
            <person name="Otillar R."/>
            <person name="Lindquist E.A."/>
            <person name="Sun H."/>
            <person name="LaButti K.M."/>
            <person name="Schmutz J."/>
            <person name="Jabbour D."/>
            <person name="Luo H."/>
            <person name="Baker S.E."/>
            <person name="Pisabarro A.G."/>
            <person name="Walton J.D."/>
            <person name="Blanchette R.A."/>
            <person name="Henrissat B."/>
            <person name="Martin F."/>
            <person name="Cullen D."/>
            <person name="Hibbett D.S."/>
            <person name="Grigoriev I.V."/>
        </authorList>
    </citation>
    <scope>NUCLEOTIDE SEQUENCE [LARGE SCALE GENOMIC DNA]</scope>
    <source>
        <strain evidence="2">MUCL 33604</strain>
    </source>
</reference>
<dbReference type="AlphaFoldDB" id="A0A067QCZ5"/>
<dbReference type="OrthoDB" id="3229882at2759"/>
<organism evidence="1 2">
    <name type="scientific">Jaapia argillacea MUCL 33604</name>
    <dbReference type="NCBI Taxonomy" id="933084"/>
    <lineage>
        <taxon>Eukaryota</taxon>
        <taxon>Fungi</taxon>
        <taxon>Dikarya</taxon>
        <taxon>Basidiomycota</taxon>
        <taxon>Agaricomycotina</taxon>
        <taxon>Agaricomycetes</taxon>
        <taxon>Agaricomycetidae</taxon>
        <taxon>Jaapiales</taxon>
        <taxon>Jaapiaceae</taxon>
        <taxon>Jaapia</taxon>
    </lineage>
</organism>
<name>A0A067QCZ5_9AGAM</name>
<feature type="non-terminal residue" evidence="1">
    <location>
        <position position="1"/>
    </location>
</feature>
<accession>A0A067QCZ5</accession>
<protein>
    <submittedName>
        <fullName evidence="1">Uncharacterized protein</fullName>
    </submittedName>
</protein>
<feature type="non-terminal residue" evidence="1">
    <location>
        <position position="231"/>
    </location>
</feature>
<dbReference type="InParanoid" id="A0A067QCZ5"/>
<dbReference type="HOGENOM" id="CLU_034012_0_0_1"/>